<gene>
    <name evidence="1" type="ORF">Q8F55_008461</name>
</gene>
<dbReference type="EMBL" id="JBBXJM010000007">
    <property type="protein sequence ID" value="KAL1404850.1"/>
    <property type="molecule type" value="Genomic_DNA"/>
</dbReference>
<dbReference type="Proteomes" id="UP001565368">
    <property type="component" value="Unassembled WGS sequence"/>
</dbReference>
<accession>A0ABR3PQW7</accession>
<name>A0ABR3PQW7_9TREE</name>
<evidence type="ECO:0000313" key="2">
    <source>
        <dbReference type="Proteomes" id="UP001565368"/>
    </source>
</evidence>
<sequence>MSPPAQSDDDHTQLDYLALPHVFEAVLAAAAVPVLLTFRCTARAVRDQVDDLLITPHIAIVDGHTVAIRDGVAARIPKQDWTTTPELAARISTLSIHNPSTTTSRATTCGDDGFDDGDAGCERAMHDVAALKRLLRSLHPETVRFVNYQCADMVTLEALRIFPHAVARVDMLPETPMQATPPEAYLPTVHAREVTLNLGWDPVYANLVKFSRLNVRFAPSVRVLNVLFTPRPGAAPQPDPRKGRPAWRGGGALLIDQVCWLIASFLARSRPESLPRVSLVDVEAWEPTWYVHGAMASPPFVTRPRVFKLATTIQTELTRNYGLTPAEAAARTRTIEYPRLEDYVGRVGSEFYAMVRG</sequence>
<proteinExistence type="predicted"/>
<protein>
    <submittedName>
        <fullName evidence="1">Uncharacterized protein</fullName>
    </submittedName>
</protein>
<keyword evidence="2" id="KW-1185">Reference proteome</keyword>
<evidence type="ECO:0000313" key="1">
    <source>
        <dbReference type="EMBL" id="KAL1404850.1"/>
    </source>
</evidence>
<comment type="caution">
    <text evidence="1">The sequence shown here is derived from an EMBL/GenBank/DDBJ whole genome shotgun (WGS) entry which is preliminary data.</text>
</comment>
<dbReference type="RefSeq" id="XP_069204794.1">
    <property type="nucleotide sequence ID" value="XM_069356857.1"/>
</dbReference>
<reference evidence="1 2" key="1">
    <citation type="submission" date="2023-08" db="EMBL/GenBank/DDBJ databases">
        <title>Annotated Genome Sequence of Vanrija albida AlHP1.</title>
        <authorList>
            <person name="Herzog R."/>
        </authorList>
    </citation>
    <scope>NUCLEOTIDE SEQUENCE [LARGE SCALE GENOMIC DNA]</scope>
    <source>
        <strain evidence="1 2">AlHP1</strain>
    </source>
</reference>
<organism evidence="1 2">
    <name type="scientific">Vanrija albida</name>
    <dbReference type="NCBI Taxonomy" id="181172"/>
    <lineage>
        <taxon>Eukaryota</taxon>
        <taxon>Fungi</taxon>
        <taxon>Dikarya</taxon>
        <taxon>Basidiomycota</taxon>
        <taxon>Agaricomycotina</taxon>
        <taxon>Tremellomycetes</taxon>
        <taxon>Trichosporonales</taxon>
        <taxon>Trichosporonaceae</taxon>
        <taxon>Vanrija</taxon>
    </lineage>
</organism>
<dbReference type="GeneID" id="95989504"/>